<sequence length="115" mass="12496">MEMVEKTEGSITILTLSGEIDLNQSPKLRTALREKAKNKTPQLLLDFAAVAYVDSSGLATLIEYYQSAKAFSGKFAICSLVPRVRSSFDLVRLSEVFTIYPDQAVACQALTSGSA</sequence>
<accession>A0A0R2RJC7</accession>
<dbReference type="NCBIfam" id="TIGR00377">
    <property type="entry name" value="ant_ant_sig"/>
    <property type="match status" value="1"/>
</dbReference>
<comment type="similarity">
    <text evidence="1 2">Belongs to the anti-sigma-factor antagonist family.</text>
</comment>
<evidence type="ECO:0000313" key="4">
    <source>
        <dbReference type="EMBL" id="KRO62702.1"/>
    </source>
</evidence>
<dbReference type="PANTHER" id="PTHR33495:SF2">
    <property type="entry name" value="ANTI-SIGMA FACTOR ANTAGONIST TM_1081-RELATED"/>
    <property type="match status" value="1"/>
</dbReference>
<feature type="domain" description="STAS" evidence="3">
    <location>
        <begin position="1"/>
        <end position="110"/>
    </location>
</feature>
<dbReference type="CDD" id="cd07043">
    <property type="entry name" value="STAS_anti-anti-sigma_factors"/>
    <property type="match status" value="1"/>
</dbReference>
<organism evidence="4 5">
    <name type="scientific">Verrucomicrobia subdivision 6 bacterium BACL9 MAG-120507-bin52</name>
    <dbReference type="NCBI Taxonomy" id="1655590"/>
    <lineage>
        <taxon>Bacteria</taxon>
        <taxon>Pseudomonadati</taxon>
        <taxon>Verrucomicrobiota</taxon>
        <taxon>Verrucomicrobiia</taxon>
        <taxon>Verrucomicrobiales</taxon>
        <taxon>Verrucomicrobia subdivision 6</taxon>
    </lineage>
</organism>
<dbReference type="AlphaFoldDB" id="A0A0R2RJC7"/>
<dbReference type="Gene3D" id="3.30.750.24">
    <property type="entry name" value="STAS domain"/>
    <property type="match status" value="1"/>
</dbReference>
<dbReference type="PROSITE" id="PS50801">
    <property type="entry name" value="STAS"/>
    <property type="match status" value="1"/>
</dbReference>
<gene>
    <name evidence="4" type="ORF">ABR82_00545</name>
</gene>
<reference evidence="4 5" key="1">
    <citation type="submission" date="2015-10" db="EMBL/GenBank/DDBJ databases">
        <title>Metagenome-Assembled Genomes uncover a global brackish microbiome.</title>
        <authorList>
            <person name="Hugerth L.W."/>
            <person name="Larsson J."/>
            <person name="Alneberg J."/>
            <person name="Lindh M.V."/>
            <person name="Legrand C."/>
            <person name="Pinhassi J."/>
            <person name="Andersson A.F."/>
        </authorList>
    </citation>
    <scope>NUCLEOTIDE SEQUENCE [LARGE SCALE GENOMIC DNA]</scope>
    <source>
        <strain evidence="4">BACL18 MAG-120507-bin52</strain>
    </source>
</reference>
<dbReference type="InterPro" id="IPR003658">
    <property type="entry name" value="Anti-sigma_ant"/>
</dbReference>
<dbReference type="Pfam" id="PF01740">
    <property type="entry name" value="STAS"/>
    <property type="match status" value="1"/>
</dbReference>
<evidence type="ECO:0000313" key="5">
    <source>
        <dbReference type="Proteomes" id="UP000051269"/>
    </source>
</evidence>
<comment type="caution">
    <text evidence="4">The sequence shown here is derived from an EMBL/GenBank/DDBJ whole genome shotgun (WGS) entry which is preliminary data.</text>
</comment>
<protein>
    <recommendedName>
        <fullName evidence="2">Anti-sigma factor antagonist</fullName>
    </recommendedName>
</protein>
<dbReference type="InterPro" id="IPR002645">
    <property type="entry name" value="STAS_dom"/>
</dbReference>
<proteinExistence type="inferred from homology"/>
<evidence type="ECO:0000256" key="1">
    <source>
        <dbReference type="ARBA" id="ARBA00009013"/>
    </source>
</evidence>
<dbReference type="EMBL" id="LIBO01000042">
    <property type="protein sequence ID" value="KRO62702.1"/>
    <property type="molecule type" value="Genomic_DNA"/>
</dbReference>
<name>A0A0R2RJC7_9BACT</name>
<dbReference type="InterPro" id="IPR036513">
    <property type="entry name" value="STAS_dom_sf"/>
</dbReference>
<dbReference type="Proteomes" id="UP000051269">
    <property type="component" value="Unassembled WGS sequence"/>
</dbReference>
<evidence type="ECO:0000259" key="3">
    <source>
        <dbReference type="PROSITE" id="PS50801"/>
    </source>
</evidence>
<dbReference type="SUPFAM" id="SSF52091">
    <property type="entry name" value="SpoIIaa-like"/>
    <property type="match status" value="1"/>
</dbReference>
<dbReference type="GO" id="GO:0043856">
    <property type="term" value="F:anti-sigma factor antagonist activity"/>
    <property type="evidence" value="ECO:0007669"/>
    <property type="project" value="InterPro"/>
</dbReference>
<dbReference type="PANTHER" id="PTHR33495">
    <property type="entry name" value="ANTI-SIGMA FACTOR ANTAGONIST TM_1081-RELATED-RELATED"/>
    <property type="match status" value="1"/>
</dbReference>
<evidence type="ECO:0000256" key="2">
    <source>
        <dbReference type="RuleBase" id="RU003749"/>
    </source>
</evidence>